<gene>
    <name evidence="6" type="ORF">AFUS01_LOCUS16329</name>
</gene>
<keyword evidence="3 4" id="KW-0808">Transferase</keyword>
<proteinExistence type="inferred from homology"/>
<reference evidence="6" key="1">
    <citation type="submission" date="2021-06" db="EMBL/GenBank/DDBJ databases">
        <authorList>
            <person name="Hodson N. C."/>
            <person name="Mongue J. A."/>
            <person name="Jaron S. K."/>
        </authorList>
    </citation>
    <scope>NUCLEOTIDE SEQUENCE</scope>
</reference>
<evidence type="ECO:0000256" key="3">
    <source>
        <dbReference type="ARBA" id="ARBA00022679"/>
    </source>
</evidence>
<dbReference type="InterPro" id="IPR035595">
    <property type="entry name" value="UDP_glycos_trans_CS"/>
</dbReference>
<accession>A0A8J2NV09</accession>
<dbReference type="AlphaFoldDB" id="A0A8J2NV09"/>
<dbReference type="EMBL" id="CAJVCH010149351">
    <property type="protein sequence ID" value="CAG7727488.1"/>
    <property type="molecule type" value="Genomic_DNA"/>
</dbReference>
<comment type="catalytic activity">
    <reaction evidence="5">
        <text>glucuronate acceptor + UDP-alpha-D-glucuronate = acceptor beta-D-glucuronoside + UDP + H(+)</text>
        <dbReference type="Rhea" id="RHEA:21032"/>
        <dbReference type="ChEBI" id="CHEBI:15378"/>
        <dbReference type="ChEBI" id="CHEBI:58052"/>
        <dbReference type="ChEBI" id="CHEBI:58223"/>
        <dbReference type="ChEBI" id="CHEBI:132367"/>
        <dbReference type="ChEBI" id="CHEBI:132368"/>
        <dbReference type="EC" id="2.4.1.17"/>
    </reaction>
</comment>
<dbReference type="PANTHER" id="PTHR48043">
    <property type="entry name" value="EG:EG0003.4 PROTEIN-RELATED"/>
    <property type="match status" value="1"/>
</dbReference>
<feature type="transmembrane region" description="Helical" evidence="5">
    <location>
        <begin position="231"/>
        <end position="250"/>
    </location>
</feature>
<dbReference type="PROSITE" id="PS00375">
    <property type="entry name" value="UDPGT"/>
    <property type="match status" value="1"/>
</dbReference>
<keyword evidence="5" id="KW-0812">Transmembrane</keyword>
<dbReference type="CDD" id="cd03784">
    <property type="entry name" value="GT1_Gtf-like"/>
    <property type="match status" value="1"/>
</dbReference>
<keyword evidence="7" id="KW-1185">Reference proteome</keyword>
<dbReference type="EC" id="2.4.1.17" evidence="5"/>
<evidence type="ECO:0000313" key="7">
    <source>
        <dbReference type="Proteomes" id="UP000708208"/>
    </source>
</evidence>
<evidence type="ECO:0000256" key="2">
    <source>
        <dbReference type="ARBA" id="ARBA00022676"/>
    </source>
</evidence>
<keyword evidence="2 4" id="KW-0328">Glycosyltransferase</keyword>
<dbReference type="FunFam" id="3.40.50.2000:FF:000021">
    <property type="entry name" value="UDP-glucuronosyltransferase"/>
    <property type="match status" value="1"/>
</dbReference>
<keyword evidence="5" id="KW-1133">Transmembrane helix</keyword>
<dbReference type="Pfam" id="PF00201">
    <property type="entry name" value="UDPGT"/>
    <property type="match status" value="1"/>
</dbReference>
<name>A0A8J2NV09_9HEXA</name>
<organism evidence="6 7">
    <name type="scientific">Allacma fusca</name>
    <dbReference type="NCBI Taxonomy" id="39272"/>
    <lineage>
        <taxon>Eukaryota</taxon>
        <taxon>Metazoa</taxon>
        <taxon>Ecdysozoa</taxon>
        <taxon>Arthropoda</taxon>
        <taxon>Hexapoda</taxon>
        <taxon>Collembola</taxon>
        <taxon>Symphypleona</taxon>
        <taxon>Sminthuridae</taxon>
        <taxon>Allacma</taxon>
    </lineage>
</organism>
<protein>
    <recommendedName>
        <fullName evidence="5">UDP-glucuronosyltransferase</fullName>
        <ecNumber evidence="5">2.4.1.17</ecNumber>
    </recommendedName>
</protein>
<dbReference type="Proteomes" id="UP000708208">
    <property type="component" value="Unassembled WGS sequence"/>
</dbReference>
<dbReference type="InterPro" id="IPR050271">
    <property type="entry name" value="UDP-glycosyltransferase"/>
</dbReference>
<comment type="similarity">
    <text evidence="1 4">Belongs to the UDP-glycosyltransferase family.</text>
</comment>
<evidence type="ECO:0000256" key="1">
    <source>
        <dbReference type="ARBA" id="ARBA00009995"/>
    </source>
</evidence>
<dbReference type="GO" id="GO:0016020">
    <property type="term" value="C:membrane"/>
    <property type="evidence" value="ECO:0007669"/>
    <property type="project" value="UniProtKB-SubCell"/>
</dbReference>
<feature type="non-terminal residue" evidence="6">
    <location>
        <position position="1"/>
    </location>
</feature>
<sequence>LGRSLPPLVVPIGGMHCEDTTQTLTPDLEQFINESGDAGFVYVSFGSAAKISKAPEEFRSMFYKSLENSRLRFIWKYEGERTSDIPPNVFVKNWMPQQAILAHPKIKAFLTHGGLLGMQEAVWHGVPLLAMPIFAEQDYNAMRVQRTQRGLMLDPNTLTQEKLESAIHRVATDPKYQKNMKDLQRLFKDRPAKPVDTAVWWTEYVLRHDDLSSLKPLGIHQTWYERRLLDVWGFVFMILLSVLALALFVIKKVANLCVSSKSSKSDKEPAKRKKNK</sequence>
<dbReference type="OrthoDB" id="5835829at2759"/>
<evidence type="ECO:0000313" key="6">
    <source>
        <dbReference type="EMBL" id="CAG7727488.1"/>
    </source>
</evidence>
<comment type="subcellular location">
    <subcellularLocation>
        <location evidence="5">Membrane</location>
        <topology evidence="5">Single-pass membrane protein</topology>
    </subcellularLocation>
</comment>
<dbReference type="InterPro" id="IPR002213">
    <property type="entry name" value="UDP_glucos_trans"/>
</dbReference>
<evidence type="ECO:0000256" key="5">
    <source>
        <dbReference type="RuleBase" id="RU362059"/>
    </source>
</evidence>
<dbReference type="PANTHER" id="PTHR48043:SF159">
    <property type="entry name" value="EG:EG0003.4 PROTEIN-RELATED"/>
    <property type="match status" value="1"/>
</dbReference>
<keyword evidence="5" id="KW-0472">Membrane</keyword>
<dbReference type="GO" id="GO:0015020">
    <property type="term" value="F:glucuronosyltransferase activity"/>
    <property type="evidence" value="ECO:0007669"/>
    <property type="project" value="UniProtKB-EC"/>
</dbReference>
<comment type="caution">
    <text evidence="6">The sequence shown here is derived from an EMBL/GenBank/DDBJ whole genome shotgun (WGS) entry which is preliminary data.</text>
</comment>
<evidence type="ECO:0000256" key="4">
    <source>
        <dbReference type="RuleBase" id="RU003718"/>
    </source>
</evidence>